<evidence type="ECO:0000313" key="11">
    <source>
        <dbReference type="EMBL" id="TDP97443.1"/>
    </source>
</evidence>
<dbReference type="InterPro" id="IPR041679">
    <property type="entry name" value="DNA2/NAM7-like_C"/>
</dbReference>
<dbReference type="Pfam" id="PF13087">
    <property type="entry name" value="AAA_12"/>
    <property type="match status" value="1"/>
</dbReference>
<evidence type="ECO:0000259" key="10">
    <source>
        <dbReference type="Pfam" id="PF18741"/>
    </source>
</evidence>
<dbReference type="SUPFAM" id="SSF52540">
    <property type="entry name" value="P-loop containing nucleoside triphosphate hydrolases"/>
    <property type="match status" value="1"/>
</dbReference>
<dbReference type="Gene3D" id="3.40.50.300">
    <property type="entry name" value="P-loop containing nucleotide triphosphate hydrolases"/>
    <property type="match status" value="3"/>
</dbReference>
<feature type="domain" description="DNA2/NAM7 helicase helicase" evidence="8">
    <location>
        <begin position="362"/>
        <end position="488"/>
    </location>
</feature>
<dbReference type="Pfam" id="PF13086">
    <property type="entry name" value="AAA_11"/>
    <property type="match status" value="1"/>
</dbReference>
<keyword evidence="3" id="KW-0378">Hydrolase</keyword>
<evidence type="ECO:0000256" key="6">
    <source>
        <dbReference type="SAM" id="Coils"/>
    </source>
</evidence>
<feature type="region of interest" description="Disordered" evidence="7">
    <location>
        <begin position="1478"/>
        <end position="1512"/>
    </location>
</feature>
<keyword evidence="12" id="KW-1185">Reference proteome</keyword>
<evidence type="ECO:0000256" key="3">
    <source>
        <dbReference type="ARBA" id="ARBA00022801"/>
    </source>
</evidence>
<dbReference type="EMBL" id="SNXZ01000003">
    <property type="protein sequence ID" value="TDP97443.1"/>
    <property type="molecule type" value="Genomic_DNA"/>
</dbReference>
<dbReference type="SUPFAM" id="SSF52980">
    <property type="entry name" value="Restriction endonuclease-like"/>
    <property type="match status" value="1"/>
</dbReference>
<evidence type="ECO:0000313" key="12">
    <source>
        <dbReference type="Proteomes" id="UP000295444"/>
    </source>
</evidence>
<comment type="caution">
    <text evidence="11">The sequence shown here is derived from an EMBL/GenBank/DDBJ whole genome shotgun (WGS) entry which is preliminary data.</text>
</comment>
<dbReference type="InterPro" id="IPR027417">
    <property type="entry name" value="P-loop_NTPase"/>
</dbReference>
<feature type="domain" description="DNA2/NAM7 helicase-like C-terminal" evidence="9">
    <location>
        <begin position="1151"/>
        <end position="1328"/>
    </location>
</feature>
<dbReference type="InterPro" id="IPR011335">
    <property type="entry name" value="Restrct_endonuc-II-like"/>
</dbReference>
<evidence type="ECO:0000256" key="2">
    <source>
        <dbReference type="ARBA" id="ARBA00022741"/>
    </source>
</evidence>
<evidence type="ECO:0000256" key="4">
    <source>
        <dbReference type="ARBA" id="ARBA00022806"/>
    </source>
</evidence>
<name>A0A4R6SCV7_LABRH</name>
<evidence type="ECO:0000256" key="7">
    <source>
        <dbReference type="SAM" id="MobiDB-lite"/>
    </source>
</evidence>
<dbReference type="RefSeq" id="WP_133850650.1">
    <property type="nucleotide sequence ID" value="NZ_SNXZ01000003.1"/>
</dbReference>
<sequence length="1512" mass="168222">MLKSGDQEALRKSVSLMDYLAEVTDSAERDPVRDVLSDEAGVPEQVLWLDDLPDGVRYTPTAGDDVLLRVSPPRTEPEPKPPAQIAGWIDLGGVRGFQGREPRLAERGPSDAEVDEQTAPPNSVVRAFTLWLSAWRTWADKRRRTEGRRQLYEQLERAAKIMEQQDDVYEFVLGSGLVCWASPDGERIRRHIVTEAVAPKLDRRTAEVTVTLGSGKRRMEDKELFGGQDAYLPERGRTAREAIVESDVGILDQQFLELVKEWLSVSLDVPFAVGDRRAQELPDEPTVSRSPALLLRPRSRVLLAEAYRRIAEALRQPDAQVPVALTQLVMDTEREQRTRWLQAQGASSGDVLGGDPLFPLPTNDEQLRVIDLLRTETGIVVQGPPGTGKTHTIANLVSALLARGQRVLVTSQKDQALRVLREKIPPELRRLCVLLAGGTKDAAKELEQGLEALSEAQASAETARLPDKIAELRDERKFLRSRSAELNNRIRELRDVENVEHGPIAPGFSTDLYRGTLTDIVRDVKANAAAYDWMPAVDPAQPDTPPFSVAEFAELIRLLRDDSPGRRQRPSQLIPSRQDLPGVPQLASIVHAERQARDTAHEDTSELTQRLAAMGQERLDQLSGLRDQLTATVQWLGIGTVPNVGSQPEWIFRAVADRLADRNGGVWGQLLGVAADAGRLQQQLQAQGVRFAVDLPPLDQMGIGTARRLLNTGRKLREHLLQGKKLRKVLPKSAAQKDAAEFLEVVRVDGEPPTEVAKLEAALERLEAEVAAAQLVGKWADARVDIPTVRLAQTLSDLDDNGRRLAAIDQLGTIKADVVALLASCGLMIDLSSLASLQGLLDAVPPALKYVALEQARNQVELLRDKVGGWAGDASACPELAILVTAIADRDLDNYGRGLEALDAAGRERANENRRAQLIRVLRSVHPRLADLMAESAHDPVWDHRTEDVPAAWAWSKAHQFVQRSRNAEQERKLSADFDSVEDQIKRVTERLAATEALHACMARMSDTHARALRTYREHMSHVGAGSGMKTREFRKAARAAMEKAKDAVPAWVVPLPNLLDNIAANRDSFDVVIVDEASQVGLEHLFLLWMAPRVIVVGDDKQCTPGGNRMGPLNDLFEHMGEYLREIEPEIRLNFTSKSNLYGLLSARSGKDAVVRLREHFRCMPEIINWSSTQFYGEHDRPGLVPLRERTAADLEPLKVVQIIDAYTEGKNQNRRNPIEAKRIVAQLVECLNDPAYKGKTFGIVVLMSSTSHVKLLDHEIIAATTPEQREDHKIRVGTAPNFQGDERDVIFLSTVVTEAPRAQSSLVHQQSYNVAASRAKDQMWLFTSVPQAELKAADLRTSLLNYMLAPPSVFGASPGLEDVSATKPCDPFESLFEQRIFRELKQRGYYTVPQYKVGTRTLDIVVVGDGGRLAVECDGHFWHTSARQQISDARRDRELQRMGWEVMRIRESEYEFDPERELAPLWTRLTARGIQPRDPVDDARTDWQPIQLAEDDGDLEADIELSGVTS</sequence>
<dbReference type="PANTHER" id="PTHR43788">
    <property type="entry name" value="DNA2/NAM7 HELICASE FAMILY MEMBER"/>
    <property type="match status" value="1"/>
</dbReference>
<evidence type="ECO:0000256" key="5">
    <source>
        <dbReference type="ARBA" id="ARBA00022840"/>
    </source>
</evidence>
<keyword evidence="6" id="KW-0175">Coiled coil</keyword>
<dbReference type="GO" id="GO:0005524">
    <property type="term" value="F:ATP binding"/>
    <property type="evidence" value="ECO:0007669"/>
    <property type="project" value="UniProtKB-KW"/>
</dbReference>
<feature type="coiled-coil region" evidence="6">
    <location>
        <begin position="443"/>
        <end position="496"/>
    </location>
</feature>
<organism evidence="11 12">
    <name type="scientific">Labedaea rhizosphaerae</name>
    <dbReference type="NCBI Taxonomy" id="598644"/>
    <lineage>
        <taxon>Bacteria</taxon>
        <taxon>Bacillati</taxon>
        <taxon>Actinomycetota</taxon>
        <taxon>Actinomycetes</taxon>
        <taxon>Pseudonocardiales</taxon>
        <taxon>Pseudonocardiaceae</taxon>
        <taxon>Labedaea</taxon>
    </lineage>
</organism>
<dbReference type="GO" id="GO:0016787">
    <property type="term" value="F:hydrolase activity"/>
    <property type="evidence" value="ECO:0007669"/>
    <property type="project" value="UniProtKB-KW"/>
</dbReference>
<keyword evidence="2" id="KW-0547">Nucleotide-binding</keyword>
<feature type="region of interest" description="Disordered" evidence="7">
    <location>
        <begin position="560"/>
        <end position="580"/>
    </location>
</feature>
<dbReference type="InterPro" id="IPR049468">
    <property type="entry name" value="Restrct_endonuc-II-like_dom"/>
</dbReference>
<dbReference type="Pfam" id="PF18741">
    <property type="entry name" value="MTES_1575"/>
    <property type="match status" value="1"/>
</dbReference>
<protein>
    <submittedName>
        <fullName evidence="11">Uncharacterized protein DUF559</fullName>
    </submittedName>
</protein>
<dbReference type="InterPro" id="IPR047187">
    <property type="entry name" value="SF1_C_Upf1"/>
</dbReference>
<dbReference type="InterPro" id="IPR050534">
    <property type="entry name" value="Coronavir_polyprotein_1ab"/>
</dbReference>
<comment type="similarity">
    <text evidence="1">Belongs to the DNA2/NAM7 helicase family.</text>
</comment>
<dbReference type="OrthoDB" id="3197455at2"/>
<dbReference type="PANTHER" id="PTHR43788:SF8">
    <property type="entry name" value="DNA-BINDING PROTEIN SMUBP-2"/>
    <property type="match status" value="1"/>
</dbReference>
<dbReference type="Proteomes" id="UP000295444">
    <property type="component" value="Unassembled WGS sequence"/>
</dbReference>
<accession>A0A4R6SCV7</accession>
<gene>
    <name evidence="11" type="ORF">EV186_103407</name>
</gene>
<reference evidence="11 12" key="1">
    <citation type="submission" date="2019-03" db="EMBL/GenBank/DDBJ databases">
        <title>Genomic Encyclopedia of Type Strains, Phase IV (KMG-IV): sequencing the most valuable type-strain genomes for metagenomic binning, comparative biology and taxonomic classification.</title>
        <authorList>
            <person name="Goeker M."/>
        </authorList>
    </citation>
    <scope>NUCLEOTIDE SEQUENCE [LARGE SCALE GENOMIC DNA]</scope>
    <source>
        <strain evidence="11 12">DSM 45361</strain>
    </source>
</reference>
<feature type="compositionally biased region" description="Acidic residues" evidence="7">
    <location>
        <begin position="1495"/>
        <end position="1505"/>
    </location>
</feature>
<evidence type="ECO:0000259" key="9">
    <source>
        <dbReference type="Pfam" id="PF13087"/>
    </source>
</evidence>
<evidence type="ECO:0000256" key="1">
    <source>
        <dbReference type="ARBA" id="ARBA00007913"/>
    </source>
</evidence>
<keyword evidence="4" id="KW-0347">Helicase</keyword>
<dbReference type="GO" id="GO:0043139">
    <property type="term" value="F:5'-3' DNA helicase activity"/>
    <property type="evidence" value="ECO:0007669"/>
    <property type="project" value="TreeGrafter"/>
</dbReference>
<keyword evidence="5" id="KW-0067">ATP-binding</keyword>
<dbReference type="InterPro" id="IPR041677">
    <property type="entry name" value="DNA2/NAM7_AAA_11"/>
</dbReference>
<dbReference type="Gene3D" id="3.40.960.10">
    <property type="entry name" value="VSR Endonuclease"/>
    <property type="match status" value="1"/>
</dbReference>
<proteinExistence type="inferred from homology"/>
<evidence type="ECO:0000259" key="8">
    <source>
        <dbReference type="Pfam" id="PF13086"/>
    </source>
</evidence>
<dbReference type="CDD" id="cd18808">
    <property type="entry name" value="SF1_C_Upf1"/>
    <property type="match status" value="1"/>
</dbReference>
<feature type="domain" description="Restriction endonuclease type II-like" evidence="10">
    <location>
        <begin position="1378"/>
        <end position="1471"/>
    </location>
</feature>